<dbReference type="Proteomes" id="UP000266673">
    <property type="component" value="Unassembled WGS sequence"/>
</dbReference>
<name>A0A397VN45_9GLOM</name>
<evidence type="ECO:0000313" key="2">
    <source>
        <dbReference type="EMBL" id="RIB23935.1"/>
    </source>
</evidence>
<proteinExistence type="predicted"/>
<reference evidence="2 3" key="1">
    <citation type="submission" date="2018-06" db="EMBL/GenBank/DDBJ databases">
        <title>Comparative genomics reveals the genomic features of Rhizophagus irregularis, R. cerebriforme, R. diaphanum and Gigaspora rosea, and their symbiotic lifestyle signature.</title>
        <authorList>
            <person name="Morin E."/>
            <person name="San Clemente H."/>
            <person name="Chen E.C.H."/>
            <person name="De La Providencia I."/>
            <person name="Hainaut M."/>
            <person name="Kuo A."/>
            <person name="Kohler A."/>
            <person name="Murat C."/>
            <person name="Tang N."/>
            <person name="Roy S."/>
            <person name="Loubradou J."/>
            <person name="Henrissat B."/>
            <person name="Grigoriev I.V."/>
            <person name="Corradi N."/>
            <person name="Roux C."/>
            <person name="Martin F.M."/>
        </authorList>
    </citation>
    <scope>NUCLEOTIDE SEQUENCE [LARGE SCALE GENOMIC DNA]</scope>
    <source>
        <strain evidence="2 3">DAOM 194757</strain>
    </source>
</reference>
<gene>
    <name evidence="2" type="ORF">C2G38_2169940</name>
</gene>
<dbReference type="EMBL" id="QKWP01000238">
    <property type="protein sequence ID" value="RIB23935.1"/>
    <property type="molecule type" value="Genomic_DNA"/>
</dbReference>
<organism evidence="2 3">
    <name type="scientific">Gigaspora rosea</name>
    <dbReference type="NCBI Taxonomy" id="44941"/>
    <lineage>
        <taxon>Eukaryota</taxon>
        <taxon>Fungi</taxon>
        <taxon>Fungi incertae sedis</taxon>
        <taxon>Mucoromycota</taxon>
        <taxon>Glomeromycotina</taxon>
        <taxon>Glomeromycetes</taxon>
        <taxon>Diversisporales</taxon>
        <taxon>Gigasporaceae</taxon>
        <taxon>Gigaspora</taxon>
    </lineage>
</organism>
<protein>
    <submittedName>
        <fullName evidence="2">Uncharacterized protein</fullName>
    </submittedName>
</protein>
<evidence type="ECO:0000256" key="1">
    <source>
        <dbReference type="SAM" id="Phobius"/>
    </source>
</evidence>
<comment type="caution">
    <text evidence="2">The sequence shown here is derived from an EMBL/GenBank/DDBJ whole genome shotgun (WGS) entry which is preliminary data.</text>
</comment>
<evidence type="ECO:0000313" key="3">
    <source>
        <dbReference type="Proteomes" id="UP000266673"/>
    </source>
</evidence>
<keyword evidence="1" id="KW-1133">Transmembrane helix</keyword>
<keyword evidence="1" id="KW-0812">Transmembrane</keyword>
<sequence>MAHSIELVKDFFCQSTELFVTRVVAKVFVGAVTGVYVGAVVGAVVVGAS</sequence>
<keyword evidence="1" id="KW-0472">Membrane</keyword>
<accession>A0A397VN45</accession>
<keyword evidence="3" id="KW-1185">Reference proteome</keyword>
<dbReference type="AlphaFoldDB" id="A0A397VN45"/>
<feature type="transmembrane region" description="Helical" evidence="1">
    <location>
        <begin position="27"/>
        <end position="48"/>
    </location>
</feature>